<dbReference type="Proteomes" id="UP001476950">
    <property type="component" value="Unassembled WGS sequence"/>
</dbReference>
<dbReference type="Gene3D" id="3.30.70.3290">
    <property type="match status" value="1"/>
</dbReference>
<dbReference type="InterPro" id="IPR014030">
    <property type="entry name" value="Ketoacyl_synth_N"/>
</dbReference>
<sequence length="2335" mass="256840">MMEPIAIVGLSCLFPGAETPEQYWQNLVAQKDLTSLATTEQIGVDPDWFYHRQKGKADTFYCQRGGYIRDFQFDPTGYRLDAELLQSLDSMHQWSLYVAKQALQDSGYLGNAETLAQCGVILGNLSFPTRRSHPLFAQMYHRALQPSLQALLNCDHFRFNENTNLPNPLNGLLAGYPSALIAQALSLSGLNFSLDAACASSLYAIKLACHYLQTGKANLMLAGAVSAADPLFIHIGFSIFQAYPENDRTSPLDRSSQGLVAGEGASMVVLKRYADAVKDGDRIYAAIQGVGLSNDGSGKFVLSPNPKGQILAFERAYSEAQINPSQIEYVECHATGTPLGDRTELNSMEAFFGRTNTTPLIGSVKSNLGHLLTAAGMASLLKVILGMNHHSIPATLNLTQPLNSERGRFTGEQMVRSLIPWTTPIKQAAISAFGFGGTNAHLILTSELLAVAPQSTSGSSSISPKHSPKNSPTFNPTTILPLAIVGMDAHFGEYGSLDTFDRAIYSGTQCFKPVPPQRWKGVESDPDLLKVYGFTNGEAPQGAYIQDFELDFLRFKLPPRQQDQLIPQQLLALKVADRAIQDAGLQTSRPVAVIVAMGTELSLHQYRGRCDLVWQLQQSLEQAGLTLTEAQQIELEKITKDSLHSAAEVNQYTSFIGNLIATRIAALWDFSGPAFTLSAEENSTFRALEVAQLLLAAGEVEAVVISAIDLAGSFEHVLLRQSQNPINCGSHTLSFDGNANGWMLGEGAGAVVVKSLPTAQQQDDRIYAIVDAIALATQSTPTQGQDAPIAPTAATVTQACQLALDNAAIEPEQIGYLEVCGSGVASTDTAEMVGLLAAYGAVSGSTQPTLSCALGSVKANIGHTFVAAGMASLIKTALCLHHRYIPAVPAWTAPKEGDRWQGSPFYVATDSQWWFLPPETPRRIAAINGMGNDGTVAHLILSEVANSAPRPNSHLTHTPGYLLPIAAQNQSDLRSRLQSLQQVIVQTACLKAVVHQTLHQFQIQVQSSLGEAPYRLVIVGTSQETILQEIHLAFAGITAAFEQDTDWKTPSGSYFTAKPLANQGQIAFVYPGMASSDLGLGRDLFRLFPSLYDRFSGLTNEVTQAMQTDLIYPRSLEKPTNQVLSQQHATFFGNGAAMCLSGISLAVLHSLVLREYFQIQPQAAFGYSLGAASSMLFALGVWRDDHNLSQTLHASPLFTTDLCGPCETGRQAWRVPNYQTQFWQSYVLKASVAEVEALLQDDQRVFITFINTPKELVIAGDPVKCQQVIQTLQCLAFPVRFESVLHSSIVQSQYNDLVQLHQIPVHPVTDIRFYSGVSHAPMPLEQNAIAHNSAQICCQVVDFPALVQRVYADGARIFIELGTGNSCSRWISEILQAQPHVALSVSLKKNDDQTGLLRLLAQLISHGVALDLAPLYATSSTESDLTRSLIKTVTLGGERLSDTLLSTDHRQFFQSTQTPLEPPKFTIMQPQDPHLKNFRILQLQLVNAQQFTSNQSATTGLLSQSQDPQIDLSQTNADGNQAAVVNALETLTQKPEKAKDAIWDEADLLEFAEGNIANVFGADYAIIDTYSRRVRLPMPPYLLVSRVTQLKAQRGEFNPSSMTTEYDIPLNAQYSVDGQISWAVAVESGQCDLLLISYLGIDFENKGNLVYRLLDCTITFLDDLPKDGETLRYDIQINSFARNGKNLLFFFSYNCFVGDKMVIKMDGGCAGFFSNEQLQQGKGVIYSAKELHQRQQIQKQYFNPLLICQKTTFNYSDLLNLSSGNIAACFGKHYWQDQRNPSLRLPGGSFLMLDRIASVEPTSGAWGLGIVVGEKDLHPEDWYFPCHFKDDQVMAGSLMAEGCGQLLQFYMLYLGLQLCTLDARFQPLPGVGQVVRCRGQVTPTTGVLTYRMEVTEIGFNPKPFIRCDVEIILNSKVIVHFKDLGLQLSEKNSAQAIAPEQFLSLAPYPAQAPRKPALLTEDQIAEFCTGELAKCFGSEYAIYDQGTVKASRMPNTHLNVVSRILAVEGARHQITKGSAIVTEYDVPLNPWYYRQNAAPTLPYSILMEMALQPCGFLSAYLGTTLMFPDKSLYFRNLDGKGHVLKDIDLRGKTITNRSILLSSSNVQGMIIQNFEFQMHCEGELFYTGTAAFGHFSPEALANQVGLDRGQTVSPWHEVTDHHLPVIMRSLETPESRAKFYRVDLERPHYRLAAHQLDLLHQVTLIPNGGLHNKGYIFAQKQVHPSDWFFKCHFKDDPVMPGSLGIEAMLQAMQVYALEMDLGKHLKSPTFKPLIDHAITWRYRGQILHGQIDMSLEVHLTQVETASDHVIIVGDASLWRSKLRIYEVKNLAIMLC</sequence>
<dbReference type="SUPFAM" id="SSF54637">
    <property type="entry name" value="Thioesterase/thiol ester dehydrase-isomerase"/>
    <property type="match status" value="4"/>
</dbReference>
<feature type="domain" description="Ketosynthase family 3 (KS3)" evidence="12">
    <location>
        <begin position="479"/>
        <end position="943"/>
    </location>
</feature>
<name>A0ABV0KP28_9CYAN</name>
<dbReference type="Pfam" id="PF00109">
    <property type="entry name" value="ketoacyl-synt"/>
    <property type="match status" value="2"/>
</dbReference>
<dbReference type="Gene3D" id="3.40.47.10">
    <property type="match status" value="2"/>
</dbReference>
<dbReference type="PANTHER" id="PTHR43074:SF1">
    <property type="entry name" value="BETA-KETOACYL SYNTHASE FAMILY PROTEIN-RELATED"/>
    <property type="match status" value="1"/>
</dbReference>
<dbReference type="PROSITE" id="PS52004">
    <property type="entry name" value="KS3_2"/>
    <property type="match status" value="2"/>
</dbReference>
<keyword evidence="4" id="KW-0444">Lipid biosynthesis</keyword>
<feature type="domain" description="Ketosynthase family 3 (KS3)" evidence="12">
    <location>
        <begin position="2"/>
        <end position="446"/>
    </location>
</feature>
<accession>A0ABV0KP28</accession>
<dbReference type="InterPro" id="IPR014031">
    <property type="entry name" value="Ketoacyl_synth_C"/>
</dbReference>
<dbReference type="Pfam" id="PF02801">
    <property type="entry name" value="Ketoacyl-synt_C"/>
    <property type="match status" value="2"/>
</dbReference>
<dbReference type="SMART" id="SM00827">
    <property type="entry name" value="PKS_AT"/>
    <property type="match status" value="1"/>
</dbReference>
<dbReference type="CDD" id="cd01287">
    <property type="entry name" value="FabA"/>
    <property type="match status" value="2"/>
</dbReference>
<dbReference type="SUPFAM" id="SSF52151">
    <property type="entry name" value="FabD/lysophospholipase-like"/>
    <property type="match status" value="1"/>
</dbReference>
<protein>
    <submittedName>
        <fullName evidence="13">PfaB family protein</fullName>
    </submittedName>
</protein>
<dbReference type="InterPro" id="IPR052568">
    <property type="entry name" value="PKS-FAS_Synthase"/>
</dbReference>
<evidence type="ECO:0000256" key="10">
    <source>
        <dbReference type="ARBA" id="ARBA00023239"/>
    </source>
</evidence>
<evidence type="ECO:0000256" key="3">
    <source>
        <dbReference type="ARBA" id="ARBA00022450"/>
    </source>
</evidence>
<evidence type="ECO:0000259" key="12">
    <source>
        <dbReference type="PROSITE" id="PS52004"/>
    </source>
</evidence>
<dbReference type="InterPro" id="IPR016035">
    <property type="entry name" value="Acyl_Trfase/lysoPLipase"/>
</dbReference>
<evidence type="ECO:0000256" key="6">
    <source>
        <dbReference type="ARBA" id="ARBA00022679"/>
    </source>
</evidence>
<comment type="caution">
    <text evidence="13">The sequence shown here is derived from an EMBL/GenBank/DDBJ whole genome shotgun (WGS) entry which is preliminary data.</text>
</comment>
<dbReference type="PANTHER" id="PTHR43074">
    <property type="entry name" value="OMEGA-3 POLYUNSATURATED FATTY ACID SYNTHASE PFAB-RELATED"/>
    <property type="match status" value="1"/>
</dbReference>
<evidence type="ECO:0000313" key="13">
    <source>
        <dbReference type="EMBL" id="MEP1061008.1"/>
    </source>
</evidence>
<comment type="similarity">
    <text evidence="2">Belongs to the thioester dehydratase family. FabA subfamily.</text>
</comment>
<evidence type="ECO:0000256" key="2">
    <source>
        <dbReference type="ARBA" id="ARBA00006714"/>
    </source>
</evidence>
<dbReference type="SUPFAM" id="SSF53901">
    <property type="entry name" value="Thiolase-like"/>
    <property type="match status" value="3"/>
</dbReference>
<evidence type="ECO:0000256" key="11">
    <source>
        <dbReference type="RuleBase" id="RU003694"/>
    </source>
</evidence>
<dbReference type="InterPro" id="IPR013114">
    <property type="entry name" value="FabA_FabZ"/>
</dbReference>
<dbReference type="Pfam" id="PF07977">
    <property type="entry name" value="FabA"/>
    <property type="match status" value="2"/>
</dbReference>
<dbReference type="InterPro" id="IPR020841">
    <property type="entry name" value="PKS_Beta-ketoAc_synthase_dom"/>
</dbReference>
<keyword evidence="3" id="KW-0596">Phosphopantetheine</keyword>
<keyword evidence="7" id="KW-0276">Fatty acid metabolism</keyword>
<comment type="pathway">
    <text evidence="1">Lipid metabolism; fatty acid biosynthesis.</text>
</comment>
<reference evidence="13 14" key="1">
    <citation type="submission" date="2022-04" db="EMBL/GenBank/DDBJ databases">
        <title>Positive selection, recombination, and allopatry shape intraspecific diversity of widespread and dominant cyanobacteria.</title>
        <authorList>
            <person name="Wei J."/>
            <person name="Shu W."/>
            <person name="Hu C."/>
        </authorList>
    </citation>
    <scope>NUCLEOTIDE SEQUENCE [LARGE SCALE GENOMIC DNA]</scope>
    <source>
        <strain evidence="13 14">AS-A4</strain>
    </source>
</reference>
<dbReference type="PROSITE" id="PS00606">
    <property type="entry name" value="KS3_1"/>
    <property type="match status" value="1"/>
</dbReference>
<dbReference type="SMART" id="SM00825">
    <property type="entry name" value="PKS_KS"/>
    <property type="match status" value="1"/>
</dbReference>
<dbReference type="InterPro" id="IPR010083">
    <property type="entry name" value="FabA"/>
</dbReference>
<evidence type="ECO:0000313" key="14">
    <source>
        <dbReference type="Proteomes" id="UP001476950"/>
    </source>
</evidence>
<dbReference type="CDD" id="cd00833">
    <property type="entry name" value="PKS"/>
    <property type="match status" value="2"/>
</dbReference>
<dbReference type="InterPro" id="IPR014181">
    <property type="entry name" value="Omega3_polyunsat_FA_synth-like"/>
</dbReference>
<evidence type="ECO:0000256" key="9">
    <source>
        <dbReference type="ARBA" id="ARBA00023160"/>
    </source>
</evidence>
<evidence type="ECO:0000256" key="7">
    <source>
        <dbReference type="ARBA" id="ARBA00022832"/>
    </source>
</evidence>
<dbReference type="RefSeq" id="WP_199305105.1">
    <property type="nucleotide sequence ID" value="NZ_JAMPLM010000025.1"/>
</dbReference>
<comment type="similarity">
    <text evidence="11">Belongs to the thiolase-like superfamily. Beta-ketoacyl-ACP synthases family.</text>
</comment>
<gene>
    <name evidence="13" type="ORF">NDI38_21480</name>
</gene>
<proteinExistence type="inferred from homology"/>
<keyword evidence="5" id="KW-0597">Phosphoprotein</keyword>
<dbReference type="InterPro" id="IPR018201">
    <property type="entry name" value="Ketoacyl_synth_AS"/>
</dbReference>
<organism evidence="13 14">
    <name type="scientific">Stenomitos frigidus AS-A4</name>
    <dbReference type="NCBI Taxonomy" id="2933935"/>
    <lineage>
        <taxon>Bacteria</taxon>
        <taxon>Bacillati</taxon>
        <taxon>Cyanobacteriota</taxon>
        <taxon>Cyanophyceae</taxon>
        <taxon>Leptolyngbyales</taxon>
        <taxon>Leptolyngbyaceae</taxon>
        <taxon>Stenomitos</taxon>
    </lineage>
</organism>
<keyword evidence="14" id="KW-1185">Reference proteome</keyword>
<dbReference type="InterPro" id="IPR001227">
    <property type="entry name" value="Ac_transferase_dom_sf"/>
</dbReference>
<dbReference type="NCBIfam" id="TIGR02816">
    <property type="entry name" value="pfaB_fam"/>
    <property type="match status" value="1"/>
</dbReference>
<evidence type="ECO:0000256" key="1">
    <source>
        <dbReference type="ARBA" id="ARBA00005194"/>
    </source>
</evidence>
<dbReference type="Gene3D" id="3.40.366.10">
    <property type="entry name" value="Malonyl-Coenzyme A Acyl Carrier Protein, domain 2"/>
    <property type="match status" value="2"/>
</dbReference>
<evidence type="ECO:0000256" key="4">
    <source>
        <dbReference type="ARBA" id="ARBA00022516"/>
    </source>
</evidence>
<keyword evidence="6 11" id="KW-0808">Transferase</keyword>
<dbReference type="InterPro" id="IPR016039">
    <property type="entry name" value="Thiolase-like"/>
</dbReference>
<dbReference type="InterPro" id="IPR029069">
    <property type="entry name" value="HotDog_dom_sf"/>
</dbReference>
<evidence type="ECO:0000256" key="8">
    <source>
        <dbReference type="ARBA" id="ARBA00023098"/>
    </source>
</evidence>
<keyword evidence="10" id="KW-0456">Lyase</keyword>
<keyword evidence="9" id="KW-0275">Fatty acid biosynthesis</keyword>
<dbReference type="EMBL" id="JAMPLM010000025">
    <property type="protein sequence ID" value="MEP1061008.1"/>
    <property type="molecule type" value="Genomic_DNA"/>
</dbReference>
<keyword evidence="8" id="KW-0443">Lipid metabolism</keyword>
<dbReference type="InterPro" id="IPR014043">
    <property type="entry name" value="Acyl_transferase_dom"/>
</dbReference>
<dbReference type="Gene3D" id="3.10.129.10">
    <property type="entry name" value="Hotdog Thioesterase"/>
    <property type="match status" value="4"/>
</dbReference>
<evidence type="ECO:0000256" key="5">
    <source>
        <dbReference type="ARBA" id="ARBA00022553"/>
    </source>
</evidence>